<evidence type="ECO:0000313" key="1">
    <source>
        <dbReference type="EMBL" id="KAJ6992349.1"/>
    </source>
</evidence>
<dbReference type="EMBL" id="JAQIZT010000006">
    <property type="protein sequence ID" value="KAJ6992349.1"/>
    <property type="molecule type" value="Genomic_DNA"/>
</dbReference>
<dbReference type="Proteomes" id="UP001164929">
    <property type="component" value="Chromosome 6"/>
</dbReference>
<comment type="caution">
    <text evidence="1">The sequence shown here is derived from an EMBL/GenBank/DDBJ whole genome shotgun (WGS) entry which is preliminary data.</text>
</comment>
<name>A0AAD6QLG1_9ROSI</name>
<gene>
    <name evidence="1" type="ORF">NC653_015662</name>
</gene>
<reference evidence="1" key="1">
    <citation type="journal article" date="2023" name="Mol. Ecol. Resour.">
        <title>Chromosome-level genome assembly of a triploid poplar Populus alba 'Berolinensis'.</title>
        <authorList>
            <person name="Chen S."/>
            <person name="Yu Y."/>
            <person name="Wang X."/>
            <person name="Wang S."/>
            <person name="Zhang T."/>
            <person name="Zhou Y."/>
            <person name="He R."/>
            <person name="Meng N."/>
            <person name="Wang Y."/>
            <person name="Liu W."/>
            <person name="Liu Z."/>
            <person name="Liu J."/>
            <person name="Guo Q."/>
            <person name="Huang H."/>
            <person name="Sederoff R.R."/>
            <person name="Wang G."/>
            <person name="Qu G."/>
            <person name="Chen S."/>
        </authorList>
    </citation>
    <scope>NUCLEOTIDE SEQUENCE</scope>
    <source>
        <strain evidence="1">SC-2020</strain>
    </source>
</reference>
<dbReference type="AlphaFoldDB" id="A0AAD6QLG1"/>
<sequence length="100" mass="11116">MDNKSNQCLKIEVEINRHPDFGPEAGGPFLSMGGRPPSFEMFNLFSGETREDANYADAMCVRHSSHHRDQVDEGGGRWANGKGKAVVGEGTSTQFELYFY</sequence>
<keyword evidence="2" id="KW-1185">Reference proteome</keyword>
<evidence type="ECO:0000313" key="2">
    <source>
        <dbReference type="Proteomes" id="UP001164929"/>
    </source>
</evidence>
<accession>A0AAD6QLG1</accession>
<organism evidence="1 2">
    <name type="scientific">Populus alba x Populus x berolinensis</name>
    <dbReference type="NCBI Taxonomy" id="444605"/>
    <lineage>
        <taxon>Eukaryota</taxon>
        <taxon>Viridiplantae</taxon>
        <taxon>Streptophyta</taxon>
        <taxon>Embryophyta</taxon>
        <taxon>Tracheophyta</taxon>
        <taxon>Spermatophyta</taxon>
        <taxon>Magnoliopsida</taxon>
        <taxon>eudicotyledons</taxon>
        <taxon>Gunneridae</taxon>
        <taxon>Pentapetalae</taxon>
        <taxon>rosids</taxon>
        <taxon>fabids</taxon>
        <taxon>Malpighiales</taxon>
        <taxon>Salicaceae</taxon>
        <taxon>Saliceae</taxon>
        <taxon>Populus</taxon>
    </lineage>
</organism>
<proteinExistence type="predicted"/>
<protein>
    <submittedName>
        <fullName evidence="1">Uncharacterized protein</fullName>
    </submittedName>
</protein>